<protein>
    <submittedName>
        <fullName evidence="1">Uncharacterized protein</fullName>
    </submittedName>
</protein>
<gene>
    <name evidence="1" type="ORF">At1D1609_43880</name>
</gene>
<dbReference type="EMBL" id="CP026925">
    <property type="protein sequence ID" value="AVH44429.1"/>
    <property type="molecule type" value="Genomic_DNA"/>
</dbReference>
<evidence type="ECO:0000313" key="1">
    <source>
        <dbReference type="EMBL" id="AVH44429.1"/>
    </source>
</evidence>
<organism evidence="1 2">
    <name type="scientific">Agrobacterium tumefaciens</name>
    <dbReference type="NCBI Taxonomy" id="358"/>
    <lineage>
        <taxon>Bacteria</taxon>
        <taxon>Pseudomonadati</taxon>
        <taxon>Pseudomonadota</taxon>
        <taxon>Alphaproteobacteria</taxon>
        <taxon>Hyphomicrobiales</taxon>
        <taxon>Rhizobiaceae</taxon>
        <taxon>Rhizobium/Agrobacterium group</taxon>
        <taxon>Agrobacterium</taxon>
        <taxon>Agrobacterium tumefaciens complex</taxon>
    </lineage>
</organism>
<reference evidence="1 2" key="1">
    <citation type="submission" date="2018-02" db="EMBL/GenBank/DDBJ databases">
        <title>Complete genome sequence of Agrobacterium tumefaciens 1D1609.</title>
        <authorList>
            <person name="Cho S.-T."/>
            <person name="Haryono M."/>
            <person name="Chang H.-H."/>
            <person name="Santos M.N."/>
            <person name="Lai E.-M."/>
            <person name="Kuo C.-H."/>
        </authorList>
    </citation>
    <scope>NUCLEOTIDE SEQUENCE [LARGE SCALE GENOMIC DNA]</scope>
    <source>
        <strain evidence="1 2">1D1609</strain>
    </source>
</reference>
<accession>A0A2L2LJC9</accession>
<proteinExistence type="predicted"/>
<evidence type="ECO:0000313" key="2">
    <source>
        <dbReference type="Proteomes" id="UP000237717"/>
    </source>
</evidence>
<dbReference type="Proteomes" id="UP000237717">
    <property type="component" value="Chromosome II"/>
</dbReference>
<sequence>MAVEPDSAGVHFPPPFIHLGALLLGVGGRAFRRAPGSFDIDWRLIVVNAALNPCRSERALTISSPVRPTATVDVAVGVPESGDHCPELMAFCSEISRGQRVEIERMNAIDERLSARIGSAQR</sequence>
<dbReference type="AlphaFoldDB" id="A0A2L2LJC9"/>
<name>A0A2L2LJC9_AGRTU</name>